<protein>
    <submittedName>
        <fullName evidence="1">Uncharacterized protein</fullName>
    </submittedName>
</protein>
<dbReference type="Proteomes" id="UP000814128">
    <property type="component" value="Unassembled WGS sequence"/>
</dbReference>
<evidence type="ECO:0000313" key="2">
    <source>
        <dbReference type="Proteomes" id="UP000814128"/>
    </source>
</evidence>
<dbReference type="EMBL" id="MU273924">
    <property type="protein sequence ID" value="KAI0027356.1"/>
    <property type="molecule type" value="Genomic_DNA"/>
</dbReference>
<comment type="caution">
    <text evidence="1">The sequence shown here is derived from an EMBL/GenBank/DDBJ whole genome shotgun (WGS) entry which is preliminary data.</text>
</comment>
<proteinExistence type="predicted"/>
<accession>A0ACB8Q6F7</accession>
<keyword evidence="2" id="KW-1185">Reference proteome</keyword>
<reference evidence="1" key="2">
    <citation type="journal article" date="2022" name="New Phytol.">
        <title>Evolutionary transition to the ectomycorrhizal habit in the genomes of a hyperdiverse lineage of mushroom-forming fungi.</title>
        <authorList>
            <person name="Looney B."/>
            <person name="Miyauchi S."/>
            <person name="Morin E."/>
            <person name="Drula E."/>
            <person name="Courty P.E."/>
            <person name="Kohler A."/>
            <person name="Kuo A."/>
            <person name="LaButti K."/>
            <person name="Pangilinan J."/>
            <person name="Lipzen A."/>
            <person name="Riley R."/>
            <person name="Andreopoulos W."/>
            <person name="He G."/>
            <person name="Johnson J."/>
            <person name="Nolan M."/>
            <person name="Tritt A."/>
            <person name="Barry K.W."/>
            <person name="Grigoriev I.V."/>
            <person name="Nagy L.G."/>
            <person name="Hibbett D."/>
            <person name="Henrissat B."/>
            <person name="Matheny P.B."/>
            <person name="Labbe J."/>
            <person name="Martin F.M."/>
        </authorList>
    </citation>
    <scope>NUCLEOTIDE SEQUENCE</scope>
    <source>
        <strain evidence="1">EC-137</strain>
    </source>
</reference>
<gene>
    <name evidence="1" type="ORF">K488DRAFT_90960</name>
</gene>
<sequence>MESCWKSMSETSLPSWVSGAPRNWGTAVHGKLSADQWNVIATIHLPFTLISTWGVSSASEREKAMLDNYMDMVRAIEIASLKITSPELAAGYTESILRYLRDFKTLFRDAMVKPVHHLALHYGDVLLDYGPTPGHQAQPYERYIHSFHQVPTNLKFGELESTLMRASGRSANLHALISDTPRLSSGILDGFFDVVQEVLSRDTRGTRLAYMTNVTTLFSVEKAVYSTQDASHGELTPDLHARLLAFLNARHGDAHTMAPYPDIIPLSRSARMVRRAAIRGIRYSIRSSAPNDSHIMFRPPGPSESTAALPGEIHQMFVHSHDIPTPIDDQHDEGERQSVTSLLLVVRPFKALAGQDIHLDAHFRRYGLPGGHCCYRDRGDEVLIDASMVICHAKTTLTLIEGRVLLHVKALDRLMTLATPIESESREDEEPGTHSSS</sequence>
<organism evidence="1 2">
    <name type="scientific">Vararia minispora EC-137</name>
    <dbReference type="NCBI Taxonomy" id="1314806"/>
    <lineage>
        <taxon>Eukaryota</taxon>
        <taxon>Fungi</taxon>
        <taxon>Dikarya</taxon>
        <taxon>Basidiomycota</taxon>
        <taxon>Agaricomycotina</taxon>
        <taxon>Agaricomycetes</taxon>
        <taxon>Russulales</taxon>
        <taxon>Lachnocladiaceae</taxon>
        <taxon>Vararia</taxon>
    </lineage>
</organism>
<evidence type="ECO:0000313" key="1">
    <source>
        <dbReference type="EMBL" id="KAI0027356.1"/>
    </source>
</evidence>
<name>A0ACB8Q6F7_9AGAM</name>
<reference evidence="1" key="1">
    <citation type="submission" date="2021-02" db="EMBL/GenBank/DDBJ databases">
        <authorList>
            <consortium name="DOE Joint Genome Institute"/>
            <person name="Ahrendt S."/>
            <person name="Looney B.P."/>
            <person name="Miyauchi S."/>
            <person name="Morin E."/>
            <person name="Drula E."/>
            <person name="Courty P.E."/>
            <person name="Chicoki N."/>
            <person name="Fauchery L."/>
            <person name="Kohler A."/>
            <person name="Kuo A."/>
            <person name="Labutti K."/>
            <person name="Pangilinan J."/>
            <person name="Lipzen A."/>
            <person name="Riley R."/>
            <person name="Andreopoulos W."/>
            <person name="He G."/>
            <person name="Johnson J."/>
            <person name="Barry K.W."/>
            <person name="Grigoriev I.V."/>
            <person name="Nagy L."/>
            <person name="Hibbett D."/>
            <person name="Henrissat B."/>
            <person name="Matheny P.B."/>
            <person name="Labbe J."/>
            <person name="Martin F."/>
        </authorList>
    </citation>
    <scope>NUCLEOTIDE SEQUENCE</scope>
    <source>
        <strain evidence="1">EC-137</strain>
    </source>
</reference>